<name>A0A136IVJ5_9PEZI</name>
<feature type="region of interest" description="Disordered" evidence="1">
    <location>
        <begin position="290"/>
        <end position="309"/>
    </location>
</feature>
<feature type="region of interest" description="Disordered" evidence="1">
    <location>
        <begin position="406"/>
        <end position="438"/>
    </location>
</feature>
<dbReference type="EMBL" id="KQ964257">
    <property type="protein sequence ID" value="KXJ88895.1"/>
    <property type="molecule type" value="Genomic_DNA"/>
</dbReference>
<feature type="compositionally biased region" description="Low complexity" evidence="1">
    <location>
        <begin position="297"/>
        <end position="309"/>
    </location>
</feature>
<accession>A0A136IVJ5</accession>
<feature type="compositionally biased region" description="Low complexity" evidence="1">
    <location>
        <begin position="410"/>
        <end position="428"/>
    </location>
</feature>
<dbReference type="STRING" id="196109.A0A136IVJ5"/>
<gene>
    <name evidence="2" type="ORF">Micbo1qcDRAFT_197183</name>
</gene>
<proteinExistence type="predicted"/>
<dbReference type="AlphaFoldDB" id="A0A136IVJ5"/>
<sequence length="534" mass="58371">MPPPSSLRDLPSELLMEIFDALGPPKTSTQWLYEQPRTCMVGDLDPRCIAANHARSSSLATVKSISRVDKRWRALALPRLFREVVWKPRAAFGGNIYTDAAALLDFLDFNSLAHHVETFTVLVHRACDDLNGTGATESDRSDPETSVDGPVGMLWARLLSSISPKRLTIVAPPRTLAALLNCPRSTDEHITFEMPYHVLSLARHGKKSMPEMNIAGDQPAWPRTLECSDQNHEIGLPTASPRATGPLALWRYPWTSILLNEGSFLPAYRAYEFFNERAPSIIPTILGIGGQAPPSRPSSSSSSSPAPLPELSTAALLPRTISELQYVAVFPLASHFKMLLASLPTHIERLVVQVVPTAADPVLKGGEGGGIMRHVNMADLWLERDDAYRDLFARMLTSTAAVVPGDCGISRTRPPSSSSSSRLSCRQSDAGATRASTPCSLEVASTTNRRVNMEESLRDRFRGAEGGLRVCKVEDHADQRGFWNLAQKYLLSKGKPFGRSNDDDLDSNTAGGGGGRWVVEKNNIFVRSDHALEA</sequence>
<evidence type="ECO:0000256" key="1">
    <source>
        <dbReference type="SAM" id="MobiDB-lite"/>
    </source>
</evidence>
<evidence type="ECO:0000313" key="3">
    <source>
        <dbReference type="Proteomes" id="UP000070501"/>
    </source>
</evidence>
<reference evidence="3" key="1">
    <citation type="submission" date="2016-02" db="EMBL/GenBank/DDBJ databases">
        <title>Draft genome sequence of Microdochium bolleyi, a fungal endophyte of beachgrass.</title>
        <authorList>
            <consortium name="DOE Joint Genome Institute"/>
            <person name="David A.S."/>
            <person name="May G."/>
            <person name="Haridas S."/>
            <person name="Lim J."/>
            <person name="Wang M."/>
            <person name="Labutti K."/>
            <person name="Lipzen A."/>
            <person name="Barry K."/>
            <person name="Grigoriev I.V."/>
        </authorList>
    </citation>
    <scope>NUCLEOTIDE SEQUENCE [LARGE SCALE GENOMIC DNA]</scope>
    <source>
        <strain evidence="3">J235TASD1</strain>
    </source>
</reference>
<evidence type="ECO:0000313" key="2">
    <source>
        <dbReference type="EMBL" id="KXJ88895.1"/>
    </source>
</evidence>
<evidence type="ECO:0008006" key="4">
    <source>
        <dbReference type="Google" id="ProtNLM"/>
    </source>
</evidence>
<dbReference type="InParanoid" id="A0A136IVJ5"/>
<organism evidence="2 3">
    <name type="scientific">Microdochium bolleyi</name>
    <dbReference type="NCBI Taxonomy" id="196109"/>
    <lineage>
        <taxon>Eukaryota</taxon>
        <taxon>Fungi</taxon>
        <taxon>Dikarya</taxon>
        <taxon>Ascomycota</taxon>
        <taxon>Pezizomycotina</taxon>
        <taxon>Sordariomycetes</taxon>
        <taxon>Xylariomycetidae</taxon>
        <taxon>Xylariales</taxon>
        <taxon>Microdochiaceae</taxon>
        <taxon>Microdochium</taxon>
    </lineage>
</organism>
<protein>
    <recommendedName>
        <fullName evidence="4">F-box domain-containing protein</fullName>
    </recommendedName>
</protein>
<keyword evidence="3" id="KW-1185">Reference proteome</keyword>
<dbReference type="OrthoDB" id="5296720at2759"/>
<dbReference type="Proteomes" id="UP000070501">
    <property type="component" value="Unassembled WGS sequence"/>
</dbReference>